<proteinExistence type="predicted"/>
<dbReference type="SUPFAM" id="SSF53335">
    <property type="entry name" value="S-adenosyl-L-methionine-dependent methyltransferases"/>
    <property type="match status" value="1"/>
</dbReference>
<sequence>MTNTNQNVPVPDHFSDMTTLSKQLLRPGISREESQALYNQLASLGAYDKLHDYAKYSTAYDKLMAAVLDLFPNHNERKDVAILDVGAGTGKIGQRLRDAGFEHVDALDPSPEMLKIAQNKGVYKRYISSFFTQQPVDCIEEDAYDLLVMCGVCGPGAVPVEAFKEVVRILKPGGYVVNCLRAEYLYTCPEYQGRWEPFMLAMVEKGKMRLVSEHRYPRHFFNYEGLRLVYQIL</sequence>
<dbReference type="Proteomes" id="UP001374579">
    <property type="component" value="Unassembled WGS sequence"/>
</dbReference>
<protein>
    <recommendedName>
        <fullName evidence="1">Methyltransferase type 12 domain-containing protein</fullName>
    </recommendedName>
</protein>
<dbReference type="InterPro" id="IPR050508">
    <property type="entry name" value="Methyltransf_Superfamily"/>
</dbReference>
<keyword evidence="3" id="KW-1185">Reference proteome</keyword>
<evidence type="ECO:0000313" key="3">
    <source>
        <dbReference type="Proteomes" id="UP001374579"/>
    </source>
</evidence>
<evidence type="ECO:0000259" key="1">
    <source>
        <dbReference type="Pfam" id="PF08242"/>
    </source>
</evidence>
<reference evidence="2 3" key="1">
    <citation type="submission" date="2024-02" db="EMBL/GenBank/DDBJ databases">
        <title>Chromosome-scale genome assembly of the rough periwinkle Littorina saxatilis.</title>
        <authorList>
            <person name="De Jode A."/>
            <person name="Faria R."/>
            <person name="Formenti G."/>
            <person name="Sims Y."/>
            <person name="Smith T.P."/>
            <person name="Tracey A."/>
            <person name="Wood J.M.D."/>
            <person name="Zagrodzka Z.B."/>
            <person name="Johannesson K."/>
            <person name="Butlin R.K."/>
            <person name="Leder E.H."/>
        </authorList>
    </citation>
    <scope>NUCLEOTIDE SEQUENCE [LARGE SCALE GENOMIC DNA]</scope>
    <source>
        <strain evidence="2">Snail1</strain>
        <tissue evidence="2">Muscle</tissue>
    </source>
</reference>
<accession>A0AAN9BS54</accession>
<organism evidence="2 3">
    <name type="scientific">Littorina saxatilis</name>
    <dbReference type="NCBI Taxonomy" id="31220"/>
    <lineage>
        <taxon>Eukaryota</taxon>
        <taxon>Metazoa</taxon>
        <taxon>Spiralia</taxon>
        <taxon>Lophotrochozoa</taxon>
        <taxon>Mollusca</taxon>
        <taxon>Gastropoda</taxon>
        <taxon>Caenogastropoda</taxon>
        <taxon>Littorinimorpha</taxon>
        <taxon>Littorinoidea</taxon>
        <taxon>Littorinidae</taxon>
        <taxon>Littorina</taxon>
    </lineage>
</organism>
<comment type="caution">
    <text evidence="2">The sequence shown here is derived from an EMBL/GenBank/DDBJ whole genome shotgun (WGS) entry which is preliminary data.</text>
</comment>
<dbReference type="PANTHER" id="PTHR42912:SF83">
    <property type="entry name" value="METHYLTRANSFERASE TYPE 11 DOMAIN-CONTAINING PROTEIN"/>
    <property type="match status" value="1"/>
</dbReference>
<dbReference type="AlphaFoldDB" id="A0AAN9BS54"/>
<dbReference type="EMBL" id="JBAMIC010000003">
    <property type="protein sequence ID" value="KAK7110369.1"/>
    <property type="molecule type" value="Genomic_DNA"/>
</dbReference>
<gene>
    <name evidence="2" type="ORF">V1264_014253</name>
</gene>
<dbReference type="CDD" id="cd02440">
    <property type="entry name" value="AdoMet_MTases"/>
    <property type="match status" value="1"/>
</dbReference>
<evidence type="ECO:0000313" key="2">
    <source>
        <dbReference type="EMBL" id="KAK7110369.1"/>
    </source>
</evidence>
<dbReference type="GO" id="GO:0008168">
    <property type="term" value="F:methyltransferase activity"/>
    <property type="evidence" value="ECO:0007669"/>
    <property type="project" value="TreeGrafter"/>
</dbReference>
<name>A0AAN9BS54_9CAEN</name>
<dbReference type="Pfam" id="PF08242">
    <property type="entry name" value="Methyltransf_12"/>
    <property type="match status" value="1"/>
</dbReference>
<dbReference type="Gene3D" id="3.40.50.150">
    <property type="entry name" value="Vaccinia Virus protein VP39"/>
    <property type="match status" value="1"/>
</dbReference>
<dbReference type="InterPro" id="IPR013217">
    <property type="entry name" value="Methyltransf_12"/>
</dbReference>
<dbReference type="InterPro" id="IPR029063">
    <property type="entry name" value="SAM-dependent_MTases_sf"/>
</dbReference>
<dbReference type="PANTHER" id="PTHR42912">
    <property type="entry name" value="METHYLTRANSFERASE"/>
    <property type="match status" value="1"/>
</dbReference>
<feature type="domain" description="Methyltransferase type 12" evidence="1">
    <location>
        <begin position="83"/>
        <end position="175"/>
    </location>
</feature>